<accession>W4GIX0</accession>
<feature type="region of interest" description="Disordered" evidence="1">
    <location>
        <begin position="23"/>
        <end position="73"/>
    </location>
</feature>
<evidence type="ECO:0008006" key="3">
    <source>
        <dbReference type="Google" id="ProtNLM"/>
    </source>
</evidence>
<dbReference type="PANTHER" id="PTHR14000">
    <property type="entry name" value="FINGER CCCH DOMAIN PROTEIN, PUTATIVE (DUF3755)-RELATED"/>
    <property type="match status" value="1"/>
</dbReference>
<proteinExistence type="predicted"/>
<dbReference type="GeneID" id="20809690"/>
<protein>
    <recommendedName>
        <fullName evidence="3">Myb-like domain-containing protein</fullName>
    </recommendedName>
</protein>
<dbReference type="RefSeq" id="XP_009831607.1">
    <property type="nucleotide sequence ID" value="XM_009833305.1"/>
</dbReference>
<reference evidence="2" key="1">
    <citation type="submission" date="2013-12" db="EMBL/GenBank/DDBJ databases">
        <title>The Genome Sequence of Aphanomyces astaci APO3.</title>
        <authorList>
            <consortium name="The Broad Institute Genomics Platform"/>
            <person name="Russ C."/>
            <person name="Tyler B."/>
            <person name="van West P."/>
            <person name="Dieguez-Uribeondo J."/>
            <person name="Young S.K."/>
            <person name="Zeng Q."/>
            <person name="Gargeya S."/>
            <person name="Fitzgerald M."/>
            <person name="Abouelleil A."/>
            <person name="Alvarado L."/>
            <person name="Chapman S.B."/>
            <person name="Gainer-Dewar J."/>
            <person name="Goldberg J."/>
            <person name="Griggs A."/>
            <person name="Gujja S."/>
            <person name="Hansen M."/>
            <person name="Howarth C."/>
            <person name="Imamovic A."/>
            <person name="Ireland A."/>
            <person name="Larimer J."/>
            <person name="McCowan C."/>
            <person name="Murphy C."/>
            <person name="Pearson M."/>
            <person name="Poon T.W."/>
            <person name="Priest M."/>
            <person name="Roberts A."/>
            <person name="Saif S."/>
            <person name="Shea T."/>
            <person name="Sykes S."/>
            <person name="Wortman J."/>
            <person name="Nusbaum C."/>
            <person name="Birren B."/>
        </authorList>
    </citation>
    <scope>NUCLEOTIDE SEQUENCE [LARGE SCALE GENOMIC DNA]</scope>
    <source>
        <strain evidence="2">APO3</strain>
    </source>
</reference>
<organism evidence="2">
    <name type="scientific">Aphanomyces astaci</name>
    <name type="common">Crayfish plague agent</name>
    <dbReference type="NCBI Taxonomy" id="112090"/>
    <lineage>
        <taxon>Eukaryota</taxon>
        <taxon>Sar</taxon>
        <taxon>Stramenopiles</taxon>
        <taxon>Oomycota</taxon>
        <taxon>Saprolegniomycetes</taxon>
        <taxon>Saprolegniales</taxon>
        <taxon>Verrucalvaceae</taxon>
        <taxon>Aphanomyces</taxon>
    </lineage>
</organism>
<dbReference type="OrthoDB" id="19768at2759"/>
<gene>
    <name evidence="2" type="ORF">H257_07694</name>
</gene>
<evidence type="ECO:0000313" key="2">
    <source>
        <dbReference type="EMBL" id="ETV78888.1"/>
    </source>
</evidence>
<feature type="compositionally biased region" description="Polar residues" evidence="1">
    <location>
        <begin position="23"/>
        <end position="42"/>
    </location>
</feature>
<evidence type="ECO:0000256" key="1">
    <source>
        <dbReference type="SAM" id="MobiDB-lite"/>
    </source>
</evidence>
<sequence>MNHPGNVREQLHMDKQQLQHLNSGHLNTTDGTNSDHPGQLPSSQHPANRHHHQHNQHQHQQSSSPLPSHVYSTSQTTWTAQELHLLHKGLTAFPSERYDSITRCIKVASTIPDKCIRDVACKIRSIHTSQAKQAMHHDQRAMSPMPPLSSSKRQKLDNNDLHMVPLTIKKEPVLSHEDAVRKGLQENDHTLHSMRANLASGQLRSNLELMAHFRGTCNAVLKRLGAMCPAVPPLPLHLDMSLLQSHPTPPASSHNNQDDV</sequence>
<dbReference type="VEuPathDB" id="FungiDB:H257_07694"/>
<dbReference type="PANTHER" id="PTHR14000:SF1">
    <property type="entry name" value="HISTONE H2A DEUBIQUITINASE (DUF3755)"/>
    <property type="match status" value="1"/>
</dbReference>
<feature type="compositionally biased region" description="Basic residues" evidence="1">
    <location>
        <begin position="47"/>
        <end position="57"/>
    </location>
</feature>
<dbReference type="EMBL" id="KI913129">
    <property type="protein sequence ID" value="ETV78888.1"/>
    <property type="molecule type" value="Genomic_DNA"/>
</dbReference>
<dbReference type="AlphaFoldDB" id="W4GIX0"/>
<feature type="compositionally biased region" description="Low complexity" evidence="1">
    <location>
        <begin position="58"/>
        <end position="69"/>
    </location>
</feature>
<name>W4GIX0_APHAT</name>
<feature type="region of interest" description="Disordered" evidence="1">
    <location>
        <begin position="131"/>
        <end position="153"/>
    </location>
</feature>